<evidence type="ECO:0000313" key="3">
    <source>
        <dbReference type="Proteomes" id="UP000299102"/>
    </source>
</evidence>
<keyword evidence="3" id="KW-1185">Reference proteome</keyword>
<dbReference type="InterPro" id="IPR000477">
    <property type="entry name" value="RT_dom"/>
</dbReference>
<proteinExistence type="predicted"/>
<dbReference type="AlphaFoldDB" id="A0A4C1X6J1"/>
<reference evidence="2 3" key="1">
    <citation type="journal article" date="2019" name="Commun. Biol.">
        <title>The bagworm genome reveals a unique fibroin gene that provides high tensile strength.</title>
        <authorList>
            <person name="Kono N."/>
            <person name="Nakamura H."/>
            <person name="Ohtoshi R."/>
            <person name="Tomita M."/>
            <person name="Numata K."/>
            <person name="Arakawa K."/>
        </authorList>
    </citation>
    <scope>NUCLEOTIDE SEQUENCE [LARGE SCALE GENOMIC DNA]</scope>
</reference>
<gene>
    <name evidence="2" type="ORF">EVAR_32930_1</name>
</gene>
<comment type="caution">
    <text evidence="2">The sequence shown here is derived from an EMBL/GenBank/DDBJ whole genome shotgun (WGS) entry which is preliminary data.</text>
</comment>
<dbReference type="PANTHER" id="PTHR47027">
    <property type="entry name" value="REVERSE TRANSCRIPTASE DOMAIN-CONTAINING PROTEIN"/>
    <property type="match status" value="1"/>
</dbReference>
<evidence type="ECO:0000313" key="2">
    <source>
        <dbReference type="EMBL" id="GBP57999.1"/>
    </source>
</evidence>
<sequence>MGDPLSPKLFHAVLEFVFRRLNWENYGININSSLLNHMRFADDIVLLEDSRAKKLKYMQKTIAEESRDERLVMNANKTKLITKSSEVNIVVYGNMLEYVKENAYLRQILSPDDSVSKEINKGIACGWNKYWLLKKLKLWI</sequence>
<evidence type="ECO:0000259" key="1">
    <source>
        <dbReference type="PROSITE" id="PS50878"/>
    </source>
</evidence>
<dbReference type="PANTHER" id="PTHR47027:SF29">
    <property type="entry name" value="C2H2-TYPE DOMAIN-CONTAINING PROTEIN"/>
    <property type="match status" value="1"/>
</dbReference>
<dbReference type="Pfam" id="PF00078">
    <property type="entry name" value="RVT_1"/>
    <property type="match status" value="1"/>
</dbReference>
<dbReference type="OrthoDB" id="407509at2759"/>
<dbReference type="EMBL" id="BGZK01000725">
    <property type="protein sequence ID" value="GBP57999.1"/>
    <property type="molecule type" value="Genomic_DNA"/>
</dbReference>
<organism evidence="2 3">
    <name type="scientific">Eumeta variegata</name>
    <name type="common">Bagworm moth</name>
    <name type="synonym">Eumeta japonica</name>
    <dbReference type="NCBI Taxonomy" id="151549"/>
    <lineage>
        <taxon>Eukaryota</taxon>
        <taxon>Metazoa</taxon>
        <taxon>Ecdysozoa</taxon>
        <taxon>Arthropoda</taxon>
        <taxon>Hexapoda</taxon>
        <taxon>Insecta</taxon>
        <taxon>Pterygota</taxon>
        <taxon>Neoptera</taxon>
        <taxon>Endopterygota</taxon>
        <taxon>Lepidoptera</taxon>
        <taxon>Glossata</taxon>
        <taxon>Ditrysia</taxon>
        <taxon>Tineoidea</taxon>
        <taxon>Psychidae</taxon>
        <taxon>Oiketicinae</taxon>
        <taxon>Eumeta</taxon>
    </lineage>
</organism>
<dbReference type="PROSITE" id="PS50878">
    <property type="entry name" value="RT_POL"/>
    <property type="match status" value="1"/>
</dbReference>
<name>A0A4C1X6J1_EUMVA</name>
<feature type="domain" description="Reverse transcriptase" evidence="1">
    <location>
        <begin position="1"/>
        <end position="96"/>
    </location>
</feature>
<dbReference type="Proteomes" id="UP000299102">
    <property type="component" value="Unassembled WGS sequence"/>
</dbReference>
<protein>
    <recommendedName>
        <fullName evidence="1">Reverse transcriptase domain-containing protein</fullName>
    </recommendedName>
</protein>
<accession>A0A4C1X6J1</accession>